<dbReference type="OrthoDB" id="3170849at2"/>
<evidence type="ECO:0000256" key="4">
    <source>
        <dbReference type="ARBA" id="ARBA00023136"/>
    </source>
</evidence>
<feature type="transmembrane region" description="Helical" evidence="5">
    <location>
        <begin position="39"/>
        <end position="63"/>
    </location>
</feature>
<evidence type="ECO:0000313" key="7">
    <source>
        <dbReference type="Proteomes" id="UP000249898"/>
    </source>
</evidence>
<evidence type="ECO:0000313" key="6">
    <source>
        <dbReference type="EMBL" id="AWY00687.1"/>
    </source>
</evidence>
<comment type="subcellular location">
    <subcellularLocation>
        <location evidence="1">Membrane</location>
        <topology evidence="1">Multi-pass membrane protein</topology>
    </subcellularLocation>
</comment>
<keyword evidence="4 5" id="KW-0472">Membrane</keyword>
<dbReference type="EMBL" id="CP016181">
    <property type="protein sequence ID" value="AWY00687.1"/>
    <property type="molecule type" value="Genomic_DNA"/>
</dbReference>
<dbReference type="GO" id="GO:0022857">
    <property type="term" value="F:transmembrane transporter activity"/>
    <property type="evidence" value="ECO:0007669"/>
    <property type="project" value="InterPro"/>
</dbReference>
<evidence type="ECO:0000256" key="3">
    <source>
        <dbReference type="ARBA" id="ARBA00022989"/>
    </source>
</evidence>
<protein>
    <submittedName>
        <fullName evidence="6">Uncharacterized protein</fullName>
    </submittedName>
</protein>
<reference evidence="6 7" key="1">
    <citation type="submission" date="2016-06" db="EMBL/GenBank/DDBJ databases">
        <title>The sequenced genome of the ice-adhering bacterium Marinomonas primoryensis, from Antarctica.</title>
        <authorList>
            <person name="Graham L."/>
            <person name="Vance T.D.R."/>
            <person name="Davies P.L."/>
        </authorList>
    </citation>
    <scope>NUCLEOTIDE SEQUENCE [LARGE SCALE GENOMIC DNA]</scope>
    <source>
        <strain evidence="6 7">AceL</strain>
    </source>
</reference>
<keyword evidence="3 5" id="KW-1133">Transmembrane helix</keyword>
<evidence type="ECO:0000256" key="1">
    <source>
        <dbReference type="ARBA" id="ARBA00004141"/>
    </source>
</evidence>
<dbReference type="Pfam" id="PF00939">
    <property type="entry name" value="Na_sulph_symp"/>
    <property type="match status" value="1"/>
</dbReference>
<name>A0A2Z4PT78_9GAMM</name>
<dbReference type="AlphaFoldDB" id="A0A2Z4PT78"/>
<sequence>MYLDLLLAGASSLMMSLTHDATDTLPIILGASYASMKGWWVISFIMSVVNLAVWGIAGSLATIDSD</sequence>
<dbReference type="InterPro" id="IPR001898">
    <property type="entry name" value="SLC13A/DASS"/>
</dbReference>
<accession>A0A2Z4PT78</accession>
<gene>
    <name evidence="6" type="ORF">A8139_12350</name>
</gene>
<evidence type="ECO:0000256" key="5">
    <source>
        <dbReference type="SAM" id="Phobius"/>
    </source>
</evidence>
<dbReference type="GO" id="GO:0016020">
    <property type="term" value="C:membrane"/>
    <property type="evidence" value="ECO:0007669"/>
    <property type="project" value="UniProtKB-SubCell"/>
</dbReference>
<evidence type="ECO:0000256" key="2">
    <source>
        <dbReference type="ARBA" id="ARBA00022692"/>
    </source>
</evidence>
<organism evidence="6 7">
    <name type="scientific">Marinomonas primoryensis</name>
    <dbReference type="NCBI Taxonomy" id="178399"/>
    <lineage>
        <taxon>Bacteria</taxon>
        <taxon>Pseudomonadati</taxon>
        <taxon>Pseudomonadota</taxon>
        <taxon>Gammaproteobacteria</taxon>
        <taxon>Oceanospirillales</taxon>
        <taxon>Oceanospirillaceae</taxon>
        <taxon>Marinomonas</taxon>
    </lineage>
</organism>
<proteinExistence type="predicted"/>
<dbReference type="Proteomes" id="UP000249898">
    <property type="component" value="Chromosome"/>
</dbReference>
<keyword evidence="2 5" id="KW-0812">Transmembrane</keyword>